<dbReference type="RefSeq" id="WP_168552531.1">
    <property type="nucleotide sequence ID" value="NZ_JAAWWL010000002.1"/>
</dbReference>
<proteinExistence type="predicted"/>
<dbReference type="Proteomes" id="UP000718451">
    <property type="component" value="Unassembled WGS sequence"/>
</dbReference>
<gene>
    <name evidence="1" type="ORF">HCU67_10230</name>
</gene>
<reference evidence="1 2" key="1">
    <citation type="submission" date="2020-04" db="EMBL/GenBank/DDBJ databases">
        <authorList>
            <person name="Yoon J."/>
        </authorList>
    </citation>
    <scope>NUCLEOTIDE SEQUENCE [LARGE SCALE GENOMIC DNA]</scope>
    <source>
        <strain evidence="1 2">DJ-13</strain>
    </source>
</reference>
<protein>
    <recommendedName>
        <fullName evidence="3">DUF695 domain-containing protein</fullName>
    </recommendedName>
</protein>
<dbReference type="EMBL" id="JAAWWL010000002">
    <property type="protein sequence ID" value="NKI32320.1"/>
    <property type="molecule type" value="Genomic_DNA"/>
</dbReference>
<evidence type="ECO:0000313" key="2">
    <source>
        <dbReference type="Proteomes" id="UP000718451"/>
    </source>
</evidence>
<name>A0ABX1GTI5_9FLAO</name>
<comment type="caution">
    <text evidence="1">The sequence shown here is derived from an EMBL/GenBank/DDBJ whole genome shotgun (WGS) entry which is preliminary data.</text>
</comment>
<keyword evidence="2" id="KW-1185">Reference proteome</keyword>
<evidence type="ECO:0008006" key="3">
    <source>
        <dbReference type="Google" id="ProtNLM"/>
    </source>
</evidence>
<organism evidence="1 2">
    <name type="scientific">Croceivirga thetidis</name>
    <dbReference type="NCBI Taxonomy" id="2721623"/>
    <lineage>
        <taxon>Bacteria</taxon>
        <taxon>Pseudomonadati</taxon>
        <taxon>Bacteroidota</taxon>
        <taxon>Flavobacteriia</taxon>
        <taxon>Flavobacteriales</taxon>
        <taxon>Flavobacteriaceae</taxon>
        <taxon>Croceivirga</taxon>
    </lineage>
</organism>
<accession>A0ABX1GTI5</accession>
<sequence>MDKQSRLSALPYLMVEQSTNSSEFKVQFTLVNHGVGPAIIEGRKIIYNGKEYDQDFHQFMTQSIPELKSIKPINWHNIYKGQAIPSNGRVVMFAIGGDEEKFNEFMNVLRTFKDSNTFEFEFDYRSVYGDKWRITNQNTVPVPIE</sequence>
<evidence type="ECO:0000313" key="1">
    <source>
        <dbReference type="EMBL" id="NKI32320.1"/>
    </source>
</evidence>